<evidence type="ECO:0000313" key="3">
    <source>
        <dbReference type="Proteomes" id="UP001633002"/>
    </source>
</evidence>
<reference evidence="2 3" key="1">
    <citation type="submission" date="2024-09" db="EMBL/GenBank/DDBJ databases">
        <title>Chromosome-scale assembly of Riccia sorocarpa.</title>
        <authorList>
            <person name="Paukszto L."/>
        </authorList>
    </citation>
    <scope>NUCLEOTIDE SEQUENCE [LARGE SCALE GENOMIC DNA]</scope>
    <source>
        <strain evidence="2">LP-2024</strain>
        <tissue evidence="2">Aerial parts of the thallus</tissue>
    </source>
</reference>
<feature type="region of interest" description="Disordered" evidence="1">
    <location>
        <begin position="22"/>
        <end position="50"/>
    </location>
</feature>
<gene>
    <name evidence="2" type="ORF">R1sor_009449</name>
</gene>
<keyword evidence="3" id="KW-1185">Reference proteome</keyword>
<dbReference type="Proteomes" id="UP001633002">
    <property type="component" value="Unassembled WGS sequence"/>
</dbReference>
<organism evidence="2 3">
    <name type="scientific">Riccia sorocarpa</name>
    <dbReference type="NCBI Taxonomy" id="122646"/>
    <lineage>
        <taxon>Eukaryota</taxon>
        <taxon>Viridiplantae</taxon>
        <taxon>Streptophyta</taxon>
        <taxon>Embryophyta</taxon>
        <taxon>Marchantiophyta</taxon>
        <taxon>Marchantiopsida</taxon>
        <taxon>Marchantiidae</taxon>
        <taxon>Marchantiales</taxon>
        <taxon>Ricciaceae</taxon>
        <taxon>Riccia</taxon>
    </lineage>
</organism>
<evidence type="ECO:0000256" key="1">
    <source>
        <dbReference type="SAM" id="MobiDB-lite"/>
    </source>
</evidence>
<feature type="compositionally biased region" description="Polar residues" evidence="1">
    <location>
        <begin position="28"/>
        <end position="43"/>
    </location>
</feature>
<comment type="caution">
    <text evidence="2">The sequence shown here is derived from an EMBL/GenBank/DDBJ whole genome shotgun (WGS) entry which is preliminary data.</text>
</comment>
<dbReference type="EMBL" id="JBJQOH010000002">
    <property type="protein sequence ID" value="KAL3695373.1"/>
    <property type="molecule type" value="Genomic_DNA"/>
</dbReference>
<sequence>MSAQECNDVDGEYYKTCKVEPEEEDLRSSQAITSSPGFSSNPDPAQEMERRMPSKNDIRYYFNMEQESEADQKWARAVYGLRLSFNIFTHKVFKEA</sequence>
<evidence type="ECO:0000313" key="2">
    <source>
        <dbReference type="EMBL" id="KAL3695373.1"/>
    </source>
</evidence>
<name>A0ABD3HV55_9MARC</name>
<proteinExistence type="predicted"/>
<dbReference type="AlphaFoldDB" id="A0ABD3HV55"/>
<accession>A0ABD3HV55</accession>
<protein>
    <submittedName>
        <fullName evidence="2">Uncharacterized protein</fullName>
    </submittedName>
</protein>